<sequence length="152" mass="17614">MKIMENLGLVSIIMPVYNAEKYVKDAIESVLAQTYPYFELIVVNDGSTDRSDEVIRSFKDKRIVYIKHEKNLGVAEARNTALRIAKGKWGAVIDADDVWLKERLEKLIPIIAKNENFFVGDDHIICFDSPMGLKRWESQLRLFHNKIFLIQK</sequence>
<dbReference type="KEGG" id="cex:CSE_15350"/>
<evidence type="ECO:0000259" key="1">
    <source>
        <dbReference type="Pfam" id="PF00535"/>
    </source>
</evidence>
<dbReference type="Pfam" id="PF00535">
    <property type="entry name" value="Glycos_transf_2"/>
    <property type="match status" value="1"/>
</dbReference>
<dbReference type="SUPFAM" id="SSF53448">
    <property type="entry name" value="Nucleotide-diphospho-sugar transferases"/>
    <property type="match status" value="1"/>
</dbReference>
<reference evidence="2 3" key="1">
    <citation type="submission" date="2011-01" db="EMBL/GenBank/DDBJ databases">
        <title>Whole genome sequence of Caldisericum exile AZM16c01.</title>
        <authorList>
            <person name="Narita-Yamada S."/>
            <person name="Kawakoshi A."/>
            <person name="Nakamura S."/>
            <person name="Sasagawa M."/>
            <person name="Fukada J."/>
            <person name="Sekine M."/>
            <person name="Kato Y."/>
            <person name="Fukai R."/>
            <person name="Sasaki K."/>
            <person name="Hanamaki A."/>
            <person name="Narita H."/>
            <person name="Konno Y."/>
            <person name="Mori K."/>
            <person name="Yamazaki S."/>
            <person name="Suzuki K."/>
            <person name="Fujita N."/>
        </authorList>
    </citation>
    <scope>NUCLEOTIDE SEQUENCE [LARGE SCALE GENOMIC DNA]</scope>
    <source>
        <strain evidence="3">DSM 21853 / NBRC 104410 / AZM16c01</strain>
    </source>
</reference>
<dbReference type="Proteomes" id="UP000004793">
    <property type="component" value="Chromosome"/>
</dbReference>
<dbReference type="Gene3D" id="3.90.550.10">
    <property type="entry name" value="Spore Coat Polysaccharide Biosynthesis Protein SpsA, Chain A"/>
    <property type="match status" value="1"/>
</dbReference>
<name>A0A7U6GFV9_CALEA</name>
<dbReference type="AlphaFoldDB" id="A0A7U6GFV9"/>
<evidence type="ECO:0000313" key="2">
    <source>
        <dbReference type="EMBL" id="BAL81661.1"/>
    </source>
</evidence>
<dbReference type="PANTHER" id="PTHR22916">
    <property type="entry name" value="GLYCOSYLTRANSFERASE"/>
    <property type="match status" value="1"/>
</dbReference>
<organism evidence="2 3">
    <name type="scientific">Caldisericum exile (strain DSM 21853 / NBRC 104410 / AZM16c01)</name>
    <dbReference type="NCBI Taxonomy" id="511051"/>
    <lineage>
        <taxon>Bacteria</taxon>
        <taxon>Pseudomonadati</taxon>
        <taxon>Caldisericota/Cryosericota group</taxon>
        <taxon>Caldisericota</taxon>
        <taxon>Caldisericia</taxon>
        <taxon>Caldisericales</taxon>
        <taxon>Caldisericaceae</taxon>
        <taxon>Caldisericum</taxon>
    </lineage>
</organism>
<protein>
    <submittedName>
        <fullName evidence="2">Glycosyltransferase</fullName>
    </submittedName>
</protein>
<dbReference type="GO" id="GO:0016758">
    <property type="term" value="F:hexosyltransferase activity"/>
    <property type="evidence" value="ECO:0007669"/>
    <property type="project" value="UniProtKB-ARBA"/>
</dbReference>
<dbReference type="PANTHER" id="PTHR22916:SF3">
    <property type="entry name" value="UDP-GLCNAC:BETAGAL BETA-1,3-N-ACETYLGLUCOSAMINYLTRANSFERASE-LIKE PROTEIN 1"/>
    <property type="match status" value="1"/>
</dbReference>
<feature type="domain" description="Glycosyltransferase 2-like" evidence="1">
    <location>
        <begin position="11"/>
        <end position="124"/>
    </location>
</feature>
<keyword evidence="3" id="KW-1185">Reference proteome</keyword>
<accession>A0A7U6GFV9</accession>
<dbReference type="CDD" id="cd00761">
    <property type="entry name" value="Glyco_tranf_GTA_type"/>
    <property type="match status" value="1"/>
</dbReference>
<evidence type="ECO:0000313" key="3">
    <source>
        <dbReference type="Proteomes" id="UP000004793"/>
    </source>
</evidence>
<dbReference type="OrthoDB" id="9785185at2"/>
<dbReference type="InterPro" id="IPR029044">
    <property type="entry name" value="Nucleotide-diphossugar_trans"/>
</dbReference>
<dbReference type="InterPro" id="IPR001173">
    <property type="entry name" value="Glyco_trans_2-like"/>
</dbReference>
<gene>
    <name evidence="2" type="ordered locus">CSE_15350</name>
</gene>
<proteinExistence type="predicted"/>
<dbReference type="EMBL" id="AP012051">
    <property type="protein sequence ID" value="BAL81661.1"/>
    <property type="molecule type" value="Genomic_DNA"/>
</dbReference>